<evidence type="ECO:0000313" key="1">
    <source>
        <dbReference type="EMBL" id="CAF1239204.1"/>
    </source>
</evidence>
<evidence type="ECO:0000313" key="3">
    <source>
        <dbReference type="Proteomes" id="UP000663823"/>
    </source>
</evidence>
<accession>A0A819ZYD9</accession>
<sequence length="226" mass="26657">MMLSNIYNYQLLFSTVQHQIFPLIFRDLGVYTWSIPRQLFDIHHVLSIDRPLLKNSLLNSEMLSFARKISDEYRSSIRSNQKSYNQFLNELNQLFNNIYGERTSKIIDTNINYPFILFDFLEINLPDNDELRSIGINTKQRIAILPILNSMLIKQQRSDGSLVRVLSAHTTMRYRIIEKNNYQIVLIFHGEYLRALRDNTIKTIFETNLALKTIPHLSNKDTSRQL</sequence>
<gene>
    <name evidence="2" type="ORF">OTI717_LOCUS37518</name>
    <name evidence="1" type="ORF">RFH988_LOCUS26582</name>
</gene>
<dbReference type="Proteomes" id="UP000663823">
    <property type="component" value="Unassembled WGS sequence"/>
</dbReference>
<reference evidence="2" key="1">
    <citation type="submission" date="2021-02" db="EMBL/GenBank/DDBJ databases">
        <authorList>
            <person name="Nowell W R."/>
        </authorList>
    </citation>
    <scope>NUCLEOTIDE SEQUENCE</scope>
</reference>
<dbReference type="OrthoDB" id="10008426at2759"/>
<proteinExistence type="predicted"/>
<organism evidence="2 3">
    <name type="scientific">Rotaria sordida</name>
    <dbReference type="NCBI Taxonomy" id="392033"/>
    <lineage>
        <taxon>Eukaryota</taxon>
        <taxon>Metazoa</taxon>
        <taxon>Spiralia</taxon>
        <taxon>Gnathifera</taxon>
        <taxon>Rotifera</taxon>
        <taxon>Eurotatoria</taxon>
        <taxon>Bdelloidea</taxon>
        <taxon>Philodinida</taxon>
        <taxon>Philodinidae</taxon>
        <taxon>Rotaria</taxon>
    </lineage>
</organism>
<dbReference type="AlphaFoldDB" id="A0A819ZYD9"/>
<dbReference type="EMBL" id="CAJNOO010002132">
    <property type="protein sequence ID" value="CAF1239204.1"/>
    <property type="molecule type" value="Genomic_DNA"/>
</dbReference>
<name>A0A819ZYD9_9BILA</name>
<dbReference type="Proteomes" id="UP000663882">
    <property type="component" value="Unassembled WGS sequence"/>
</dbReference>
<dbReference type="EMBL" id="CAJOAX010018000">
    <property type="protein sequence ID" value="CAF4177618.1"/>
    <property type="molecule type" value="Genomic_DNA"/>
</dbReference>
<evidence type="ECO:0000313" key="2">
    <source>
        <dbReference type="EMBL" id="CAF4177618.1"/>
    </source>
</evidence>
<comment type="caution">
    <text evidence="2">The sequence shown here is derived from an EMBL/GenBank/DDBJ whole genome shotgun (WGS) entry which is preliminary data.</text>
</comment>
<protein>
    <submittedName>
        <fullName evidence="2">Uncharacterized protein</fullName>
    </submittedName>
</protein>